<evidence type="ECO:0000313" key="5">
    <source>
        <dbReference type="EMBL" id="XCO73437.1"/>
    </source>
</evidence>
<evidence type="ECO:0000256" key="2">
    <source>
        <dbReference type="ARBA" id="ARBA00022723"/>
    </source>
</evidence>
<accession>A0AAU8MRG2</accession>
<comment type="similarity">
    <text evidence="1">Belongs to the Gfa family.</text>
</comment>
<dbReference type="InterPro" id="IPR011057">
    <property type="entry name" value="Mss4-like_sf"/>
</dbReference>
<keyword evidence="3" id="KW-0862">Zinc</keyword>
<dbReference type="RefSeq" id="WP_064748562.1">
    <property type="nucleotide sequence ID" value="NZ_CP159925.1"/>
</dbReference>
<reference evidence="5" key="1">
    <citation type="submission" date="2024-06" db="EMBL/GenBank/DDBJ databases">
        <authorList>
            <person name="Li S."/>
        </authorList>
    </citation>
    <scope>NUCLEOTIDE SEQUENCE</scope>
    <source>
        <strain evidence="5">SR10</strain>
    </source>
</reference>
<sequence length="151" mass="16422">MLIEGACHCGNLRYTLDWAPEPESIPARACTCTFCVKHGGVWTACAGGRLDVVVRDPQRVSRYVFGTRTADFHVCAVCGVVPLATSDIDGRLYAVVNVNTFEALDPGLLRHSSSDLDGETQAARLERRARNWIGTVRLRFADRDVVGAGEG</sequence>
<dbReference type="InterPro" id="IPR006913">
    <property type="entry name" value="CENP-V/GFA"/>
</dbReference>
<dbReference type="PROSITE" id="PS51891">
    <property type="entry name" value="CENP_V_GFA"/>
    <property type="match status" value="1"/>
</dbReference>
<proteinExistence type="inferred from homology"/>
<name>A0AAU8MRG2_9GAMM</name>
<dbReference type="Pfam" id="PF04828">
    <property type="entry name" value="GFA"/>
    <property type="match status" value="1"/>
</dbReference>
<dbReference type="InterPro" id="IPR052355">
    <property type="entry name" value="CENP-V-like"/>
</dbReference>
<dbReference type="GO" id="GO:0046872">
    <property type="term" value="F:metal ion binding"/>
    <property type="evidence" value="ECO:0007669"/>
    <property type="project" value="UniProtKB-KW"/>
</dbReference>
<dbReference type="SUPFAM" id="SSF51316">
    <property type="entry name" value="Mss4-like"/>
    <property type="match status" value="1"/>
</dbReference>
<evidence type="ECO:0000256" key="3">
    <source>
        <dbReference type="ARBA" id="ARBA00022833"/>
    </source>
</evidence>
<dbReference type="EMBL" id="CP159925">
    <property type="protein sequence ID" value="XCO73437.1"/>
    <property type="molecule type" value="Genomic_DNA"/>
</dbReference>
<dbReference type="PANTHER" id="PTHR28620">
    <property type="entry name" value="CENTROMERE PROTEIN V"/>
    <property type="match status" value="1"/>
</dbReference>
<dbReference type="PANTHER" id="PTHR28620:SF1">
    <property type="entry name" value="CENP-V_GFA DOMAIN-CONTAINING PROTEIN"/>
    <property type="match status" value="1"/>
</dbReference>
<organism evidence="5">
    <name type="scientific">Lysobacter firmicutimachus</name>
    <dbReference type="NCBI Taxonomy" id="1792846"/>
    <lineage>
        <taxon>Bacteria</taxon>
        <taxon>Pseudomonadati</taxon>
        <taxon>Pseudomonadota</taxon>
        <taxon>Gammaproteobacteria</taxon>
        <taxon>Lysobacterales</taxon>
        <taxon>Lysobacteraceae</taxon>
        <taxon>Lysobacter</taxon>
    </lineage>
</organism>
<dbReference type="AlphaFoldDB" id="A0AAU8MRG2"/>
<dbReference type="GO" id="GO:0016846">
    <property type="term" value="F:carbon-sulfur lyase activity"/>
    <property type="evidence" value="ECO:0007669"/>
    <property type="project" value="InterPro"/>
</dbReference>
<protein>
    <recommendedName>
        <fullName evidence="4">CENP-V/GFA domain-containing protein</fullName>
    </recommendedName>
</protein>
<evidence type="ECO:0000256" key="1">
    <source>
        <dbReference type="ARBA" id="ARBA00005495"/>
    </source>
</evidence>
<keyword evidence="2" id="KW-0479">Metal-binding</keyword>
<feature type="domain" description="CENP-V/GFA" evidence="4">
    <location>
        <begin position="3"/>
        <end position="117"/>
    </location>
</feature>
<gene>
    <name evidence="5" type="ORF">ABU614_13630</name>
</gene>
<evidence type="ECO:0000259" key="4">
    <source>
        <dbReference type="PROSITE" id="PS51891"/>
    </source>
</evidence>
<dbReference type="Gene3D" id="2.170.150.70">
    <property type="match status" value="1"/>
</dbReference>